<reference evidence="3" key="1">
    <citation type="journal article" date="2019" name="Int. J. Syst. Evol. Microbiol.">
        <title>The Global Catalogue of Microorganisms (GCM) 10K type strain sequencing project: providing services to taxonomists for standard genome sequencing and annotation.</title>
        <authorList>
            <consortium name="The Broad Institute Genomics Platform"/>
            <consortium name="The Broad Institute Genome Sequencing Center for Infectious Disease"/>
            <person name="Wu L."/>
            <person name="Ma J."/>
        </authorList>
    </citation>
    <scope>NUCLEOTIDE SEQUENCE [LARGE SCALE GENOMIC DNA]</scope>
    <source>
        <strain evidence="3">CGMCC 1.7656</strain>
    </source>
</reference>
<comment type="caution">
    <text evidence="2">The sequence shown here is derived from an EMBL/GenBank/DDBJ whole genome shotgun (WGS) entry which is preliminary data.</text>
</comment>
<feature type="domain" description="TonB-dependent receptor plug" evidence="1">
    <location>
        <begin position="117"/>
        <end position="212"/>
    </location>
</feature>
<dbReference type="EMBL" id="BMLV01000001">
    <property type="protein sequence ID" value="GGP02182.1"/>
    <property type="molecule type" value="Genomic_DNA"/>
</dbReference>
<dbReference type="Gene3D" id="2.170.130.10">
    <property type="entry name" value="TonB-dependent receptor, plug domain"/>
    <property type="match status" value="1"/>
</dbReference>
<organism evidence="2 3">
    <name type="scientific">Cloacibacterium rupense</name>
    <dbReference type="NCBI Taxonomy" id="517423"/>
    <lineage>
        <taxon>Bacteria</taxon>
        <taxon>Pseudomonadati</taxon>
        <taxon>Bacteroidota</taxon>
        <taxon>Flavobacteriia</taxon>
        <taxon>Flavobacteriales</taxon>
        <taxon>Weeksellaceae</taxon>
    </lineage>
</organism>
<protein>
    <submittedName>
        <fullName evidence="2">TonB-dependent receptor</fullName>
    </submittedName>
</protein>
<keyword evidence="2" id="KW-0675">Receptor</keyword>
<dbReference type="InterPro" id="IPR037066">
    <property type="entry name" value="Plug_dom_sf"/>
</dbReference>
<dbReference type="SUPFAM" id="SSF56935">
    <property type="entry name" value="Porins"/>
    <property type="match status" value="1"/>
</dbReference>
<evidence type="ECO:0000259" key="1">
    <source>
        <dbReference type="Pfam" id="PF07715"/>
    </source>
</evidence>
<proteinExistence type="predicted"/>
<dbReference type="Pfam" id="PF07715">
    <property type="entry name" value="Plug"/>
    <property type="match status" value="1"/>
</dbReference>
<evidence type="ECO:0000313" key="2">
    <source>
        <dbReference type="EMBL" id="GGP02182.1"/>
    </source>
</evidence>
<evidence type="ECO:0000313" key="3">
    <source>
        <dbReference type="Proteomes" id="UP000620064"/>
    </source>
</evidence>
<sequence>MKKFALFLIVLFPILVFSQINLKILDENGNAVSDVNVSYNSKSYKTNAEGFVKIPLAETEQTLTAEKETFTSFQKKINPKQKYQYLNVKFVSSVKTKDIQEVIFRGKGKPKITDLTSLEISPKQAQVLASLSGGVEGLVKSLPSVNSNTELSSQYMVRGGNYDENLIYINDIELYRPFLIRNSLQEGMSVVNPDMVSTISFSAGGFEAKYGDKMSSALNIYYRQPTKFELSGEASLIGGRLSTGFASKNKKLSALFSGRYRNTNLVLNTLNEDTDFNPQYFDFQSYINYQFNDKWAISFLGYWAKNDYEMVPKFKEVDFGTIRQPIKLYVGYEGREDDQYKNMMGTASIIFKPNKKLTFTLDNFAYQNREREYYSIASGYLLQAFDPTTGDPVATYDAGGQIDHARNDLLARVYGTQLRAKYSPDANTDFELGVKYEKEKLKDLTNEWQLVDSLGYSVPRNNTIPGILDASQLKLRYLITGNNDINPTRISGYAQFSKKFYWGESRVFVNAGMRAQHWDFNNETLISPRVQFAIKPDWEADMLFRFSGGIYYQAPFYKEIKDLDGSFNSDIKAQKSIQFIAANDYEFKMVDRPFKLTTELYYKKMNNLIPYYLDNVRIRYAGDNNSEGYAYGVDARLFGEFVPGVDSWISASYARTKENIDGMGYIARPTDQRFRISMFYQDFMPKFPTMKVNLMLVFANGLPSGSPIVIDSNTGLPNIASRYVYQKNLPSYKRVDIGLTKVFIDQKDNKASGNFWGKFKELALGVQIFNAFNINNTIANQWVTDVNSSNIYPVPVRLTGRFFNVKLEFKF</sequence>
<dbReference type="InterPro" id="IPR012910">
    <property type="entry name" value="Plug_dom"/>
</dbReference>
<gene>
    <name evidence="2" type="ORF">GCM10010992_05540</name>
</gene>
<keyword evidence="3" id="KW-1185">Reference proteome</keyword>
<accession>A0ABQ2NFP4</accession>
<name>A0ABQ2NFP4_9FLAO</name>
<dbReference type="Proteomes" id="UP000620064">
    <property type="component" value="Unassembled WGS sequence"/>
</dbReference>